<evidence type="ECO:0000313" key="2">
    <source>
        <dbReference type="Proteomes" id="UP000887564"/>
    </source>
</evidence>
<feature type="compositionally biased region" description="Acidic residues" evidence="1">
    <location>
        <begin position="1"/>
        <end position="19"/>
    </location>
</feature>
<keyword evidence="2" id="KW-1185">Reference proteome</keyword>
<evidence type="ECO:0000256" key="1">
    <source>
        <dbReference type="SAM" id="MobiDB-lite"/>
    </source>
</evidence>
<protein>
    <submittedName>
        <fullName evidence="3">RRM domain-containing protein</fullName>
    </submittedName>
</protein>
<sequence length="97" mass="10700">MADPSGEDGDLRLEEDDILDGGSDLATSGDHMSEDPDMEALTNRMKEIEEEAQLIRQMQNDVDYCSTAEELEAHFHGCGSVNRVTILTDKYTGHPKG</sequence>
<proteinExistence type="predicted"/>
<dbReference type="Proteomes" id="UP000887564">
    <property type="component" value="Unplaced"/>
</dbReference>
<accession>A0A914RIW0</accession>
<dbReference type="SUPFAM" id="SSF54928">
    <property type="entry name" value="RNA-binding domain, RBD"/>
    <property type="match status" value="1"/>
</dbReference>
<dbReference type="InterPro" id="IPR035979">
    <property type="entry name" value="RBD_domain_sf"/>
</dbReference>
<feature type="region of interest" description="Disordered" evidence="1">
    <location>
        <begin position="1"/>
        <end position="36"/>
    </location>
</feature>
<dbReference type="AlphaFoldDB" id="A0A914RIW0"/>
<dbReference type="InterPro" id="IPR012677">
    <property type="entry name" value="Nucleotide-bd_a/b_plait_sf"/>
</dbReference>
<evidence type="ECO:0000313" key="3">
    <source>
        <dbReference type="WBParaSite" id="PEQ_0000472701-mRNA-1"/>
    </source>
</evidence>
<organism evidence="2 3">
    <name type="scientific">Parascaris equorum</name>
    <name type="common">Equine roundworm</name>
    <dbReference type="NCBI Taxonomy" id="6256"/>
    <lineage>
        <taxon>Eukaryota</taxon>
        <taxon>Metazoa</taxon>
        <taxon>Ecdysozoa</taxon>
        <taxon>Nematoda</taxon>
        <taxon>Chromadorea</taxon>
        <taxon>Rhabditida</taxon>
        <taxon>Spirurina</taxon>
        <taxon>Ascaridomorpha</taxon>
        <taxon>Ascaridoidea</taxon>
        <taxon>Ascarididae</taxon>
        <taxon>Parascaris</taxon>
    </lineage>
</organism>
<dbReference type="GO" id="GO:0003676">
    <property type="term" value="F:nucleic acid binding"/>
    <property type="evidence" value="ECO:0007669"/>
    <property type="project" value="InterPro"/>
</dbReference>
<dbReference type="WBParaSite" id="PEQ_0000472701-mRNA-1">
    <property type="protein sequence ID" value="PEQ_0000472701-mRNA-1"/>
    <property type="gene ID" value="PEQ_0000472701"/>
</dbReference>
<dbReference type="Gene3D" id="3.30.70.330">
    <property type="match status" value="1"/>
</dbReference>
<reference evidence="3" key="1">
    <citation type="submission" date="2022-11" db="UniProtKB">
        <authorList>
            <consortium name="WormBaseParasite"/>
        </authorList>
    </citation>
    <scope>IDENTIFICATION</scope>
</reference>
<name>A0A914RIW0_PAREQ</name>